<dbReference type="AlphaFoldDB" id="A0AAD6KKK2"/>
<evidence type="ECO:0000313" key="2">
    <source>
        <dbReference type="EMBL" id="KAJ6424515.1"/>
    </source>
</evidence>
<protein>
    <submittedName>
        <fullName evidence="2">Uncharacterized protein</fullName>
    </submittedName>
</protein>
<dbReference type="Proteomes" id="UP001162972">
    <property type="component" value="Chromosome 16"/>
</dbReference>
<feature type="region of interest" description="Disordered" evidence="1">
    <location>
        <begin position="1"/>
        <end position="27"/>
    </location>
</feature>
<organism evidence="2 3">
    <name type="scientific">Salix udensis</name>
    <dbReference type="NCBI Taxonomy" id="889485"/>
    <lineage>
        <taxon>Eukaryota</taxon>
        <taxon>Viridiplantae</taxon>
        <taxon>Streptophyta</taxon>
        <taxon>Embryophyta</taxon>
        <taxon>Tracheophyta</taxon>
        <taxon>Spermatophyta</taxon>
        <taxon>Magnoliopsida</taxon>
        <taxon>eudicotyledons</taxon>
        <taxon>Gunneridae</taxon>
        <taxon>Pentapetalae</taxon>
        <taxon>rosids</taxon>
        <taxon>fabids</taxon>
        <taxon>Malpighiales</taxon>
        <taxon>Salicaceae</taxon>
        <taxon>Saliceae</taxon>
        <taxon>Salix</taxon>
    </lineage>
</organism>
<keyword evidence="3" id="KW-1185">Reference proteome</keyword>
<proteinExistence type="predicted"/>
<evidence type="ECO:0000313" key="3">
    <source>
        <dbReference type="Proteomes" id="UP001162972"/>
    </source>
</evidence>
<name>A0AAD6KKK2_9ROSI</name>
<gene>
    <name evidence="2" type="ORF">OIU84_025318</name>
</gene>
<dbReference type="EMBL" id="JAPFFJ010000006">
    <property type="protein sequence ID" value="KAJ6424515.1"/>
    <property type="molecule type" value="Genomic_DNA"/>
</dbReference>
<sequence>MHQLISESQLSQIKINSNNKSEHNNPCQLINMNNAKDLKDNVNTTISTD</sequence>
<reference evidence="2 3" key="1">
    <citation type="journal article" date="2023" name="Int. J. Mol. Sci.">
        <title>De Novo Assembly and Annotation of 11 Diverse Shrub Willow (Salix) Genomes Reveals Novel Gene Organization in Sex-Linked Regions.</title>
        <authorList>
            <person name="Hyden B."/>
            <person name="Feng K."/>
            <person name="Yates T.B."/>
            <person name="Jawdy S."/>
            <person name="Cereghino C."/>
            <person name="Smart L.B."/>
            <person name="Muchero W."/>
        </authorList>
    </citation>
    <scope>NUCLEOTIDE SEQUENCE [LARGE SCALE GENOMIC DNA]</scope>
    <source>
        <tissue evidence="2">Shoot tip</tissue>
    </source>
</reference>
<comment type="caution">
    <text evidence="2">The sequence shown here is derived from an EMBL/GenBank/DDBJ whole genome shotgun (WGS) entry which is preliminary data.</text>
</comment>
<evidence type="ECO:0000256" key="1">
    <source>
        <dbReference type="SAM" id="MobiDB-lite"/>
    </source>
</evidence>
<accession>A0AAD6KKK2</accession>